<accession>A0A1H8WF32</accession>
<keyword evidence="1" id="KW-1133">Transmembrane helix</keyword>
<evidence type="ECO:0000313" key="3">
    <source>
        <dbReference type="Proteomes" id="UP000198775"/>
    </source>
</evidence>
<feature type="transmembrane region" description="Helical" evidence="1">
    <location>
        <begin position="25"/>
        <end position="48"/>
    </location>
</feature>
<keyword evidence="1" id="KW-0812">Transmembrane</keyword>
<keyword evidence="1" id="KW-0472">Membrane</keyword>
<dbReference type="Proteomes" id="UP000198775">
    <property type="component" value="Unassembled WGS sequence"/>
</dbReference>
<dbReference type="AlphaFoldDB" id="A0A1H8WF32"/>
<dbReference type="EMBL" id="FOCX01000057">
    <property type="protein sequence ID" value="SEP26179.1"/>
    <property type="molecule type" value="Genomic_DNA"/>
</dbReference>
<keyword evidence="3" id="KW-1185">Reference proteome</keyword>
<protein>
    <submittedName>
        <fullName evidence="2">Uncharacterized protein</fullName>
    </submittedName>
</protein>
<gene>
    <name evidence="2" type="ORF">SAMN05216388_10575</name>
</gene>
<proteinExistence type="predicted"/>
<reference evidence="3" key="1">
    <citation type="submission" date="2016-10" db="EMBL/GenBank/DDBJ databases">
        <authorList>
            <person name="Varghese N."/>
            <person name="Submissions S."/>
        </authorList>
    </citation>
    <scope>NUCLEOTIDE SEQUENCE [LARGE SCALE GENOMIC DNA]</scope>
    <source>
        <strain evidence="3">IBRC-M 10043</strain>
    </source>
</reference>
<dbReference type="InterPro" id="IPR058440">
    <property type="entry name" value="DUF8127"/>
</dbReference>
<name>A0A1H8WF32_9EURY</name>
<evidence type="ECO:0000313" key="2">
    <source>
        <dbReference type="EMBL" id="SEP26179.1"/>
    </source>
</evidence>
<sequence length="239" mass="26099">MSPGTEYDGVDLLLRGWRPSQRLRTILFLSIGVVLILHPLVGGIPHALGLTGTVQYTTVEVQPESNQFVFSGPDRAAFRAEEALGGTGALHIDCYPNGLSEQCALESQLTEQNVTVQREPQGWRGYTYHEQFYKKVTAEENETIELGLEPVTPHAVLSNMSVPADKWPQPIQTAVQTGNVTVTEEPSFTGVVLSQNGSYYMVVSMGPFDSHEPPQGLAATVSTILGVLSIQYGRRQSLK</sequence>
<dbReference type="Pfam" id="PF26448">
    <property type="entry name" value="DUF8127"/>
    <property type="match status" value="1"/>
</dbReference>
<evidence type="ECO:0000256" key="1">
    <source>
        <dbReference type="SAM" id="Phobius"/>
    </source>
</evidence>
<organism evidence="2 3">
    <name type="scientific">Halorientalis persicus</name>
    <dbReference type="NCBI Taxonomy" id="1367881"/>
    <lineage>
        <taxon>Archaea</taxon>
        <taxon>Methanobacteriati</taxon>
        <taxon>Methanobacteriota</taxon>
        <taxon>Stenosarchaea group</taxon>
        <taxon>Halobacteria</taxon>
        <taxon>Halobacteriales</taxon>
        <taxon>Haloarculaceae</taxon>
        <taxon>Halorientalis</taxon>
    </lineage>
</organism>